<dbReference type="Proteomes" id="UP000178377">
    <property type="component" value="Unassembled WGS sequence"/>
</dbReference>
<reference evidence="2 3" key="1">
    <citation type="journal article" date="2016" name="Nat. Commun.">
        <title>Thousands of microbial genomes shed light on interconnected biogeochemical processes in an aquifer system.</title>
        <authorList>
            <person name="Anantharaman K."/>
            <person name="Brown C.T."/>
            <person name="Hug L.A."/>
            <person name="Sharon I."/>
            <person name="Castelle C.J."/>
            <person name="Probst A.J."/>
            <person name="Thomas B.C."/>
            <person name="Singh A."/>
            <person name="Wilkins M.J."/>
            <person name="Karaoz U."/>
            <person name="Brodie E.L."/>
            <person name="Williams K.H."/>
            <person name="Hubbard S.S."/>
            <person name="Banfield J.F."/>
        </authorList>
    </citation>
    <scope>NUCLEOTIDE SEQUENCE [LARGE SCALE GENOMIC DNA]</scope>
</reference>
<organism evidence="2 3">
    <name type="scientific">Candidatus Doudnabacteria bacterium RIFCSPHIGHO2_01_FULL_50_11</name>
    <dbReference type="NCBI Taxonomy" id="1817828"/>
    <lineage>
        <taxon>Bacteria</taxon>
        <taxon>Candidatus Doudnaibacteriota</taxon>
    </lineage>
</organism>
<proteinExistence type="predicted"/>
<comment type="caution">
    <text evidence="2">The sequence shown here is derived from an EMBL/GenBank/DDBJ whole genome shotgun (WGS) entry which is preliminary data.</text>
</comment>
<name>A0A1F5PG72_9BACT</name>
<sequence>MNRMHAWIFVTLTAVLLPASLTAQQEKWDITKIEPVLLSFTSQDMGDLRLKLEFTRQADFGPPAIATGEFAYMDFSFAFQALDIEKPEDAIGKTIAFDLRDNTGPVQAFGRINFKARHKFYIAPSAADIYQLAVASFAQFRCPDYSHQDPAVVNRAYREIFTAKPDFQTLVSDMLMSAHRMSGNLVDGDIVQLEPLTGAAVGDIMFEFTGNFQTIIAQIKLSPSVDAFSCEVIPTEH</sequence>
<feature type="signal peptide" evidence="1">
    <location>
        <begin position="1"/>
        <end position="23"/>
    </location>
</feature>
<dbReference type="STRING" id="1817828.A2722_04070"/>
<gene>
    <name evidence="2" type="ORF">A2722_04070</name>
</gene>
<feature type="chain" id="PRO_5009520399" description="DUF5666 domain-containing protein" evidence="1">
    <location>
        <begin position="24"/>
        <end position="237"/>
    </location>
</feature>
<accession>A0A1F5PG72</accession>
<protein>
    <recommendedName>
        <fullName evidence="4">DUF5666 domain-containing protein</fullName>
    </recommendedName>
</protein>
<dbReference type="AlphaFoldDB" id="A0A1F5PG72"/>
<evidence type="ECO:0000313" key="2">
    <source>
        <dbReference type="EMBL" id="OGE88898.1"/>
    </source>
</evidence>
<dbReference type="EMBL" id="MFEO01000028">
    <property type="protein sequence ID" value="OGE88898.1"/>
    <property type="molecule type" value="Genomic_DNA"/>
</dbReference>
<evidence type="ECO:0000313" key="3">
    <source>
        <dbReference type="Proteomes" id="UP000178377"/>
    </source>
</evidence>
<evidence type="ECO:0000256" key="1">
    <source>
        <dbReference type="SAM" id="SignalP"/>
    </source>
</evidence>
<evidence type="ECO:0008006" key="4">
    <source>
        <dbReference type="Google" id="ProtNLM"/>
    </source>
</evidence>
<keyword evidence="1" id="KW-0732">Signal</keyword>